<dbReference type="Gene3D" id="2.60.120.10">
    <property type="entry name" value="Jelly Rolls"/>
    <property type="match status" value="1"/>
</dbReference>
<accession>A0A7K3WL54</accession>
<gene>
    <name evidence="3" type="ORF">G3O08_01905</name>
</gene>
<comment type="caution">
    <text evidence="3">The sequence shown here is derived from an EMBL/GenBank/DDBJ whole genome shotgun (WGS) entry which is preliminary data.</text>
</comment>
<reference evidence="3 4" key="1">
    <citation type="submission" date="2020-02" db="EMBL/GenBank/DDBJ databases">
        <title>Out from the shadows clarifying the taxonomy of the family Cryomorphaceae and related taxa by utilizing the GTDB taxonomic framework.</title>
        <authorList>
            <person name="Bowman J.P."/>
        </authorList>
    </citation>
    <scope>NUCLEOTIDE SEQUENCE [LARGE SCALE GENOMIC DNA]</scope>
    <source>
        <strain evidence="3 4">QSSC 1-22</strain>
    </source>
</reference>
<dbReference type="InterPro" id="IPR003313">
    <property type="entry name" value="AraC-bd"/>
</dbReference>
<dbReference type="InterPro" id="IPR014710">
    <property type="entry name" value="RmlC-like_jellyroll"/>
</dbReference>
<dbReference type="Proteomes" id="UP000486602">
    <property type="component" value="Unassembled WGS sequence"/>
</dbReference>
<keyword evidence="1" id="KW-0238">DNA-binding</keyword>
<dbReference type="RefSeq" id="WP_163282976.1">
    <property type="nucleotide sequence ID" value="NZ_JAAGVY010000002.1"/>
</dbReference>
<evidence type="ECO:0000313" key="3">
    <source>
        <dbReference type="EMBL" id="NEN22258.1"/>
    </source>
</evidence>
<evidence type="ECO:0000256" key="1">
    <source>
        <dbReference type="ARBA" id="ARBA00023125"/>
    </source>
</evidence>
<evidence type="ECO:0000313" key="4">
    <source>
        <dbReference type="Proteomes" id="UP000486602"/>
    </source>
</evidence>
<dbReference type="CDD" id="cd02230">
    <property type="entry name" value="cupin_HP0902-like"/>
    <property type="match status" value="1"/>
</dbReference>
<dbReference type="InterPro" id="IPR011051">
    <property type="entry name" value="RmlC_Cupin_sf"/>
</dbReference>
<evidence type="ECO:0000259" key="2">
    <source>
        <dbReference type="Pfam" id="PF02311"/>
    </source>
</evidence>
<organism evidence="3 4">
    <name type="scientific">Cryomorpha ignava</name>
    <dbReference type="NCBI Taxonomy" id="101383"/>
    <lineage>
        <taxon>Bacteria</taxon>
        <taxon>Pseudomonadati</taxon>
        <taxon>Bacteroidota</taxon>
        <taxon>Flavobacteriia</taxon>
        <taxon>Flavobacteriales</taxon>
        <taxon>Cryomorphaceae</taxon>
        <taxon>Cryomorpha</taxon>
    </lineage>
</organism>
<proteinExistence type="predicted"/>
<dbReference type="Pfam" id="PF02311">
    <property type="entry name" value="AraC_binding"/>
    <property type="match status" value="1"/>
</dbReference>
<name>A0A7K3WL54_9FLAO</name>
<feature type="domain" description="AraC-type arabinose-binding/dimerisation" evidence="2">
    <location>
        <begin position="39"/>
        <end position="92"/>
    </location>
</feature>
<dbReference type="GO" id="GO:0006355">
    <property type="term" value="P:regulation of DNA-templated transcription"/>
    <property type="evidence" value="ECO:0007669"/>
    <property type="project" value="InterPro"/>
</dbReference>
<protein>
    <submittedName>
        <fullName evidence="3">Cupin</fullName>
    </submittedName>
</protein>
<dbReference type="PANTHER" id="PTHR37694">
    <property type="entry name" value="SLR8022 PROTEIN"/>
    <property type="match status" value="1"/>
</dbReference>
<sequence>MTNNHSFNSDLTYNDAKVRTEVILETSFTKEIRILLKKGQAMREHKAPFPIIVHLLEGSIDFGIEGETHKLTKGAILTLSGNVPHDLLAHEDSVVRLSLSKLDKPERVEDVAQKS</sequence>
<dbReference type="AlphaFoldDB" id="A0A7K3WL54"/>
<dbReference type="EMBL" id="JAAGVY010000002">
    <property type="protein sequence ID" value="NEN22258.1"/>
    <property type="molecule type" value="Genomic_DNA"/>
</dbReference>
<dbReference type="SUPFAM" id="SSF51182">
    <property type="entry name" value="RmlC-like cupins"/>
    <property type="match status" value="1"/>
</dbReference>
<dbReference type="PANTHER" id="PTHR37694:SF1">
    <property type="entry name" value="SLR8022 PROTEIN"/>
    <property type="match status" value="1"/>
</dbReference>
<dbReference type="GO" id="GO:0003677">
    <property type="term" value="F:DNA binding"/>
    <property type="evidence" value="ECO:0007669"/>
    <property type="project" value="UniProtKB-KW"/>
</dbReference>
<keyword evidence="4" id="KW-1185">Reference proteome</keyword>